<sequence length="98" mass="10948">MACLCGACCPGCRGREHSQKCFGCSVAGQPPAQEFPLLFLGIPLCFPGILPVRFLGLLPPVFWEFSWCFLRNCASRQEFPTGFVHFLFVLCRNLPCVF</sequence>
<dbReference type="Ensembl" id="ENSANIT00000009206.1">
    <property type="protein sequence ID" value="ENSANIP00000008899.1"/>
    <property type="gene ID" value="ENSANIG00000006000.1"/>
</dbReference>
<keyword evidence="2" id="KW-1185">Reference proteome</keyword>
<dbReference type="Proteomes" id="UP000694541">
    <property type="component" value="Unplaced"/>
</dbReference>
<name>A0A8B9MGH3_9AVES</name>
<dbReference type="AlphaFoldDB" id="A0A8B9MGH3"/>
<reference evidence="1" key="1">
    <citation type="submission" date="2025-08" db="UniProtKB">
        <authorList>
            <consortium name="Ensembl"/>
        </authorList>
    </citation>
    <scope>IDENTIFICATION</scope>
</reference>
<evidence type="ECO:0000313" key="2">
    <source>
        <dbReference type="Proteomes" id="UP000694541"/>
    </source>
</evidence>
<protein>
    <submittedName>
        <fullName evidence="1">Uncharacterized protein</fullName>
    </submittedName>
</protein>
<proteinExistence type="predicted"/>
<reference evidence="1" key="2">
    <citation type="submission" date="2025-09" db="UniProtKB">
        <authorList>
            <consortium name="Ensembl"/>
        </authorList>
    </citation>
    <scope>IDENTIFICATION</scope>
</reference>
<evidence type="ECO:0000313" key="1">
    <source>
        <dbReference type="Ensembl" id="ENSANIP00000008899.1"/>
    </source>
</evidence>
<accession>A0A8B9MGH3</accession>
<organism evidence="1 2">
    <name type="scientific">Accipiter nisus</name>
    <name type="common">Eurasian sparrowhawk</name>
    <dbReference type="NCBI Taxonomy" id="211598"/>
    <lineage>
        <taxon>Eukaryota</taxon>
        <taxon>Metazoa</taxon>
        <taxon>Chordata</taxon>
        <taxon>Craniata</taxon>
        <taxon>Vertebrata</taxon>
        <taxon>Euteleostomi</taxon>
        <taxon>Archelosauria</taxon>
        <taxon>Archosauria</taxon>
        <taxon>Dinosauria</taxon>
        <taxon>Saurischia</taxon>
        <taxon>Theropoda</taxon>
        <taxon>Coelurosauria</taxon>
        <taxon>Aves</taxon>
        <taxon>Neognathae</taxon>
        <taxon>Neoaves</taxon>
        <taxon>Telluraves</taxon>
        <taxon>Accipitrimorphae</taxon>
        <taxon>Accipitriformes</taxon>
        <taxon>Accipitridae</taxon>
        <taxon>Accipitrinae</taxon>
        <taxon>Accipiter</taxon>
    </lineage>
</organism>